<protein>
    <submittedName>
        <fullName evidence="2">PH domain-containing protein</fullName>
    </submittedName>
</protein>
<dbReference type="OrthoDB" id="2112082at2"/>
<dbReference type="AlphaFoldDB" id="A0A1I4KYV4"/>
<keyword evidence="3" id="KW-1185">Reference proteome</keyword>
<dbReference type="InterPro" id="IPR039519">
    <property type="entry name" value="YokE-like_PH"/>
</dbReference>
<evidence type="ECO:0000313" key="3">
    <source>
        <dbReference type="Proteomes" id="UP000199006"/>
    </source>
</evidence>
<evidence type="ECO:0000313" key="2">
    <source>
        <dbReference type="EMBL" id="SFL83984.1"/>
    </source>
</evidence>
<dbReference type="Proteomes" id="UP000199006">
    <property type="component" value="Unassembled WGS sequence"/>
</dbReference>
<evidence type="ECO:0000259" key="1">
    <source>
        <dbReference type="Pfam" id="PF14470"/>
    </source>
</evidence>
<name>A0A1I4KYV4_9FIRM</name>
<sequence length="156" mass="18355">MIKDKERIEKKVTGILEKGYEAHYMLRKVLQDDTLFLENKDIIDVIFIQRENMDSADFKPKAISPAKLLIATNYGILFMEEGFKEISDNYLGYKLKRIYYNKIDSVELDICLLNGKFRVITGGQENFVVEFNTTDYYQQFEEFIKIIHDNIIEGKC</sequence>
<dbReference type="RefSeq" id="WP_089862205.1">
    <property type="nucleotide sequence ID" value="NZ_FOTI01000035.1"/>
</dbReference>
<accession>A0A1I4KYV4</accession>
<organism evidence="2 3">
    <name type="scientific">Halanaerobium salsuginis</name>
    <dbReference type="NCBI Taxonomy" id="29563"/>
    <lineage>
        <taxon>Bacteria</taxon>
        <taxon>Bacillati</taxon>
        <taxon>Bacillota</taxon>
        <taxon>Clostridia</taxon>
        <taxon>Halanaerobiales</taxon>
        <taxon>Halanaerobiaceae</taxon>
        <taxon>Halanaerobium</taxon>
    </lineage>
</organism>
<proteinExistence type="predicted"/>
<feature type="domain" description="YokE-like PH" evidence="1">
    <location>
        <begin position="55"/>
        <end position="145"/>
    </location>
</feature>
<gene>
    <name evidence="2" type="ORF">SAMN02983006_02164</name>
</gene>
<dbReference type="EMBL" id="FOTI01000035">
    <property type="protein sequence ID" value="SFL83984.1"/>
    <property type="molecule type" value="Genomic_DNA"/>
</dbReference>
<dbReference type="Pfam" id="PF14470">
    <property type="entry name" value="bPH_3"/>
    <property type="match status" value="1"/>
</dbReference>
<dbReference type="STRING" id="29563.SAMN02983006_02164"/>
<reference evidence="2 3" key="1">
    <citation type="submission" date="2016-10" db="EMBL/GenBank/DDBJ databases">
        <authorList>
            <person name="de Groot N.N."/>
        </authorList>
    </citation>
    <scope>NUCLEOTIDE SEQUENCE [LARGE SCALE GENOMIC DNA]</scope>
    <source>
        <strain evidence="2 3">ATCC 51327</strain>
    </source>
</reference>